<comment type="caution">
    <text evidence="1">The sequence shown here is derived from an EMBL/GenBank/DDBJ whole genome shotgun (WGS) entry which is preliminary data.</text>
</comment>
<name>A0ABU0L0N8_9BACL</name>
<evidence type="ECO:0000313" key="2">
    <source>
        <dbReference type="Proteomes" id="UP001242811"/>
    </source>
</evidence>
<dbReference type="RefSeq" id="WP_152380832.1">
    <property type="nucleotide sequence ID" value="NZ_CP045298.1"/>
</dbReference>
<proteinExistence type="predicted"/>
<keyword evidence="2" id="KW-1185">Reference proteome</keyword>
<sequence length="69" mass="7909">MADNNGITANSFWVWTKKAELKNPARSREGEPVWDNYLYTAPKWMLDDGLIQDSADSPQEGQTNIFDFI</sequence>
<evidence type="ECO:0000313" key="1">
    <source>
        <dbReference type="EMBL" id="MDQ0494048.1"/>
    </source>
</evidence>
<gene>
    <name evidence="1" type="ORF">QOZ95_002211</name>
</gene>
<accession>A0ABU0L0N8</accession>
<organism evidence="1 2">
    <name type="scientific">Paenibacillus brasilensis</name>
    <dbReference type="NCBI Taxonomy" id="128574"/>
    <lineage>
        <taxon>Bacteria</taxon>
        <taxon>Bacillati</taxon>
        <taxon>Bacillota</taxon>
        <taxon>Bacilli</taxon>
        <taxon>Bacillales</taxon>
        <taxon>Paenibacillaceae</taxon>
        <taxon>Paenibacillus</taxon>
    </lineage>
</organism>
<dbReference type="Proteomes" id="UP001242811">
    <property type="component" value="Unassembled WGS sequence"/>
</dbReference>
<protein>
    <submittedName>
        <fullName evidence="1">Uncharacterized protein</fullName>
    </submittedName>
</protein>
<dbReference type="EMBL" id="JAUSWA010000010">
    <property type="protein sequence ID" value="MDQ0494048.1"/>
    <property type="molecule type" value="Genomic_DNA"/>
</dbReference>
<reference evidence="1 2" key="1">
    <citation type="submission" date="2023-07" db="EMBL/GenBank/DDBJ databases">
        <title>Genomic Encyclopedia of Type Strains, Phase IV (KMG-IV): sequencing the most valuable type-strain genomes for metagenomic binning, comparative biology and taxonomic classification.</title>
        <authorList>
            <person name="Goeker M."/>
        </authorList>
    </citation>
    <scope>NUCLEOTIDE SEQUENCE [LARGE SCALE GENOMIC DNA]</scope>
    <source>
        <strain evidence="1 2">DSM 14914</strain>
    </source>
</reference>